<reference evidence="1 2" key="1">
    <citation type="submission" date="2014-09" db="EMBL/GenBank/DDBJ databases">
        <authorList>
            <person name="Magalhaes I.L.F."/>
            <person name="Oliveira U."/>
            <person name="Santos F.R."/>
            <person name="Vidigal T.H.D.A."/>
            <person name="Brescovit A.D."/>
            <person name="Santos A.J."/>
        </authorList>
    </citation>
    <scope>NUCLEOTIDE SEQUENCE [LARGE SCALE GENOMIC DNA]</scope>
</reference>
<dbReference type="Proteomes" id="UP000054845">
    <property type="component" value="Unassembled WGS sequence"/>
</dbReference>
<evidence type="ECO:0000313" key="2">
    <source>
        <dbReference type="Proteomes" id="UP000054845"/>
    </source>
</evidence>
<dbReference type="EMBL" id="CCYA01000276">
    <property type="protein sequence ID" value="CEH19005.1"/>
    <property type="molecule type" value="Genomic_DNA"/>
</dbReference>
<accession>A0A0P1BSI1</accession>
<proteinExistence type="predicted"/>
<sequence length="167" mass="18779">MALQRQQDKENVYRKEAARVPSCPLLKPIPNQCPQDNNPTLGILKMKVSIAEQEFMTVHCAWVAKRAFAFMIGLNLQKFQELNKEAEALKESCRLKAVPDQSPQDNNSTLGILKMKVSTAEPEFLTAHSAWVATRAYAFMAVKVERTKALVIIRQSFLAKKRTSSTA</sequence>
<protein>
    <submittedName>
        <fullName evidence="1">Uncharacterized protein</fullName>
    </submittedName>
</protein>
<dbReference type="AlphaFoldDB" id="A0A0P1BSI1"/>
<evidence type="ECO:0000313" key="1">
    <source>
        <dbReference type="EMBL" id="CEH19005.1"/>
    </source>
</evidence>
<keyword evidence="2" id="KW-1185">Reference proteome</keyword>
<name>A0A0P1BSI1_9BASI</name>
<organism evidence="1 2">
    <name type="scientific">Ceraceosorus bombacis</name>
    <dbReference type="NCBI Taxonomy" id="401625"/>
    <lineage>
        <taxon>Eukaryota</taxon>
        <taxon>Fungi</taxon>
        <taxon>Dikarya</taxon>
        <taxon>Basidiomycota</taxon>
        <taxon>Ustilaginomycotina</taxon>
        <taxon>Exobasidiomycetes</taxon>
        <taxon>Ceraceosorales</taxon>
        <taxon>Ceraceosoraceae</taxon>
        <taxon>Ceraceosorus</taxon>
    </lineage>
</organism>